<evidence type="ECO:0000256" key="5">
    <source>
        <dbReference type="SAM" id="Phobius"/>
    </source>
</evidence>
<keyword evidence="5" id="KW-0812">Transmembrane</keyword>
<dbReference type="OrthoDB" id="771136at2759"/>
<keyword evidence="3" id="KW-0064">Aspartyl protease</keyword>
<keyword evidence="5" id="KW-1133">Transmembrane helix</keyword>
<evidence type="ECO:0000313" key="7">
    <source>
        <dbReference type="EMBL" id="TNV79656.1"/>
    </source>
</evidence>
<dbReference type="PANTHER" id="PTHR47966">
    <property type="entry name" value="BETA-SITE APP-CLEAVING ENZYME, ISOFORM A-RELATED"/>
    <property type="match status" value="1"/>
</dbReference>
<dbReference type="GO" id="GO:0004190">
    <property type="term" value="F:aspartic-type endopeptidase activity"/>
    <property type="evidence" value="ECO:0007669"/>
    <property type="project" value="UniProtKB-KW"/>
</dbReference>
<dbReference type="Pfam" id="PF00026">
    <property type="entry name" value="Asp"/>
    <property type="match status" value="1"/>
</dbReference>
<sequence length="363" mass="40407">MIYSTDAPFNTSGYCSTVPNRFSPLTSTTYVSTSSPVYIDNGGGSFLDADISEETISFDNSLSYKAESFKFLLGTSQYDFFDCDSGYLGLSRPSEGQDYPRLIQQLYDQGRISSKVFSLYLNSDTIVQSSTMQLGGYDTTYLKTPALGIQYIPLVDDPSLWITEVNAVRVGLSGNLGWTFSTPGYAMIASGTTFVYIPQKVFPTVMKALLKNVDAELSPYGFYQTLDCDTSHYDTLYLQMGDYYFAFPPEIYLYKVDWQAECILVFYSNSDDTWVLGNSFLRSYYSVWDHENNRLGLSPHKTSQVDVVTVADVPLPKKTFKYTTVVDIALEVVKIASLGVSAATAVGTMIFLADVIFTNIFKA</sequence>
<evidence type="ECO:0000256" key="2">
    <source>
        <dbReference type="ARBA" id="ARBA00022670"/>
    </source>
</evidence>
<dbReference type="GO" id="GO:0006508">
    <property type="term" value="P:proteolysis"/>
    <property type="evidence" value="ECO:0007669"/>
    <property type="project" value="UniProtKB-KW"/>
</dbReference>
<dbReference type="Proteomes" id="UP000785679">
    <property type="component" value="Unassembled WGS sequence"/>
</dbReference>
<comment type="similarity">
    <text evidence="1">Belongs to the peptidase A1 family.</text>
</comment>
<feature type="transmembrane region" description="Helical" evidence="5">
    <location>
        <begin position="335"/>
        <end position="357"/>
    </location>
</feature>
<protein>
    <recommendedName>
        <fullName evidence="6">Peptidase A1 domain-containing protein</fullName>
    </recommendedName>
</protein>
<comment type="caution">
    <text evidence="7">The sequence shown here is derived from an EMBL/GenBank/DDBJ whole genome shotgun (WGS) entry which is preliminary data.</text>
</comment>
<keyword evidence="5" id="KW-0472">Membrane</keyword>
<evidence type="ECO:0000256" key="4">
    <source>
        <dbReference type="ARBA" id="ARBA00022801"/>
    </source>
</evidence>
<feature type="domain" description="Peptidase A1" evidence="6">
    <location>
        <begin position="1"/>
        <end position="298"/>
    </location>
</feature>
<keyword evidence="8" id="KW-1185">Reference proteome</keyword>
<dbReference type="InterPro" id="IPR034164">
    <property type="entry name" value="Pepsin-like_dom"/>
</dbReference>
<dbReference type="InterPro" id="IPR021109">
    <property type="entry name" value="Peptidase_aspartic_dom_sf"/>
</dbReference>
<organism evidence="7 8">
    <name type="scientific">Halteria grandinella</name>
    <dbReference type="NCBI Taxonomy" id="5974"/>
    <lineage>
        <taxon>Eukaryota</taxon>
        <taxon>Sar</taxon>
        <taxon>Alveolata</taxon>
        <taxon>Ciliophora</taxon>
        <taxon>Intramacronucleata</taxon>
        <taxon>Spirotrichea</taxon>
        <taxon>Stichotrichia</taxon>
        <taxon>Sporadotrichida</taxon>
        <taxon>Halteriidae</taxon>
        <taxon>Halteria</taxon>
    </lineage>
</organism>
<reference evidence="7" key="1">
    <citation type="submission" date="2019-06" db="EMBL/GenBank/DDBJ databases">
        <authorList>
            <person name="Zheng W."/>
        </authorList>
    </citation>
    <scope>NUCLEOTIDE SEQUENCE</scope>
    <source>
        <strain evidence="7">QDHG01</strain>
    </source>
</reference>
<evidence type="ECO:0000256" key="3">
    <source>
        <dbReference type="ARBA" id="ARBA00022750"/>
    </source>
</evidence>
<dbReference type="InterPro" id="IPR001461">
    <property type="entry name" value="Aspartic_peptidase_A1"/>
</dbReference>
<dbReference type="Gene3D" id="2.40.70.10">
    <property type="entry name" value="Acid Proteases"/>
    <property type="match status" value="2"/>
</dbReference>
<dbReference type="PRINTS" id="PR00792">
    <property type="entry name" value="PEPSIN"/>
</dbReference>
<dbReference type="EMBL" id="RRYP01008622">
    <property type="protein sequence ID" value="TNV79656.1"/>
    <property type="molecule type" value="Genomic_DNA"/>
</dbReference>
<dbReference type="AlphaFoldDB" id="A0A8J8T306"/>
<accession>A0A8J8T306</accession>
<dbReference type="CDD" id="cd05471">
    <property type="entry name" value="pepsin_like"/>
    <property type="match status" value="1"/>
</dbReference>
<dbReference type="SUPFAM" id="SSF50630">
    <property type="entry name" value="Acid proteases"/>
    <property type="match status" value="1"/>
</dbReference>
<proteinExistence type="inferred from homology"/>
<keyword evidence="4" id="KW-0378">Hydrolase</keyword>
<name>A0A8J8T306_HALGN</name>
<keyword evidence="2" id="KW-0645">Protease</keyword>
<evidence type="ECO:0000313" key="8">
    <source>
        <dbReference type="Proteomes" id="UP000785679"/>
    </source>
</evidence>
<gene>
    <name evidence="7" type="ORF">FGO68_gene12266</name>
</gene>
<dbReference type="PANTHER" id="PTHR47966:SF51">
    <property type="entry name" value="BETA-SITE APP-CLEAVING ENZYME, ISOFORM A-RELATED"/>
    <property type="match status" value="1"/>
</dbReference>
<dbReference type="PROSITE" id="PS51767">
    <property type="entry name" value="PEPTIDASE_A1"/>
    <property type="match status" value="1"/>
</dbReference>
<evidence type="ECO:0000259" key="6">
    <source>
        <dbReference type="PROSITE" id="PS51767"/>
    </source>
</evidence>
<evidence type="ECO:0000256" key="1">
    <source>
        <dbReference type="ARBA" id="ARBA00007447"/>
    </source>
</evidence>
<dbReference type="InterPro" id="IPR033121">
    <property type="entry name" value="PEPTIDASE_A1"/>
</dbReference>